<dbReference type="SUPFAM" id="SSF47781">
    <property type="entry name" value="RuvA domain 2-like"/>
    <property type="match status" value="1"/>
</dbReference>
<dbReference type="InterPro" id="IPR051675">
    <property type="entry name" value="Endo/Exo/Phosphatase_dom_1"/>
</dbReference>
<keyword evidence="8" id="KW-1185">Reference proteome</keyword>
<proteinExistence type="predicted"/>
<dbReference type="InterPro" id="IPR013785">
    <property type="entry name" value="Aldolase_TIM"/>
</dbReference>
<dbReference type="Proteomes" id="UP000184050">
    <property type="component" value="Unassembled WGS sequence"/>
</dbReference>
<dbReference type="STRING" id="1168035.SAMN05444280_12472"/>
<dbReference type="Gene3D" id="1.10.150.320">
    <property type="entry name" value="Photosystem II 12 kDa extrinsic protein"/>
    <property type="match status" value="1"/>
</dbReference>
<evidence type="ECO:0000256" key="5">
    <source>
        <dbReference type="ARBA" id="ARBA00023014"/>
    </source>
</evidence>
<dbReference type="GO" id="GO:0046872">
    <property type="term" value="F:metal ion binding"/>
    <property type="evidence" value="ECO:0007669"/>
    <property type="project" value="UniProtKB-KW"/>
</dbReference>
<comment type="cofactor">
    <cofactor evidence="1">
        <name>[4Fe-4S] cluster</name>
        <dbReference type="ChEBI" id="CHEBI:49883"/>
    </cofactor>
</comment>
<evidence type="ECO:0000313" key="7">
    <source>
        <dbReference type="EMBL" id="SHJ63024.1"/>
    </source>
</evidence>
<dbReference type="NCBIfam" id="TIGR03916">
    <property type="entry name" value="rSAM_link_UDG"/>
    <property type="match status" value="1"/>
</dbReference>
<keyword evidence="3" id="KW-0479">Metal-binding</keyword>
<sequence length="434" mass="49653">MSKDRVQQKLTILADAAKYDVSCASSGSNRPNASKGIGSSVSCGICHSFTEDGRCVSLFKILMTNYCIYDCAYCINRRSNDRPRATFTVDEIVQLTIGFYRRNYIEGLFLSSGVIKSPDYTMERMVQVVRKLRLEEKFNGYIHMKTIPGASEELVSQAGLFADRLSVNIEIPTEPNLKKLAPEKNFPGIMTPMEQIRNSILTSKEERRKYRKAPTFAPAGQSTQLIVGATPETDRQIILLSSKLYQTQKLKRVYYSGYLPVNDYDKRLPAIDKPPLVRENRLYQSDWLMRFYRFRAEEILSDDQPFLDLEVDPKLGYALRNLHLYPIDVNTADYEMILRIPGVGVQSAQRIIQARRHRKLTFYHLKKIGVVLKRAKYFIKTNELPAALRSDLPPENLKRMLLAGSTSKRKKAQDTQLSLFANYQPALATLQLQH</sequence>
<evidence type="ECO:0000313" key="8">
    <source>
        <dbReference type="Proteomes" id="UP000184050"/>
    </source>
</evidence>
<dbReference type="SFLD" id="SFLDG01102">
    <property type="entry name" value="Uncharacterised_Radical_SAM_Su"/>
    <property type="match status" value="1"/>
</dbReference>
<dbReference type="GO" id="GO:0051536">
    <property type="term" value="F:iron-sulfur cluster binding"/>
    <property type="evidence" value="ECO:0007669"/>
    <property type="project" value="UniProtKB-KW"/>
</dbReference>
<dbReference type="InterPro" id="IPR058240">
    <property type="entry name" value="rSAM_sf"/>
</dbReference>
<dbReference type="AlphaFoldDB" id="A0A1M6KW01"/>
<dbReference type="InterPro" id="IPR007197">
    <property type="entry name" value="rSAM"/>
</dbReference>
<dbReference type="SUPFAM" id="SSF102114">
    <property type="entry name" value="Radical SAM enzymes"/>
    <property type="match status" value="1"/>
</dbReference>
<feature type="domain" description="Radical SAM core" evidence="6">
    <location>
        <begin position="62"/>
        <end position="190"/>
    </location>
</feature>
<accession>A0A1M6KW01</accession>
<keyword evidence="4" id="KW-0408">Iron</keyword>
<dbReference type="InterPro" id="IPR023874">
    <property type="entry name" value="DNA_rSAM_put"/>
</dbReference>
<dbReference type="OrthoDB" id="9801154at2"/>
<keyword evidence="5" id="KW-0411">Iron-sulfur</keyword>
<evidence type="ECO:0000256" key="2">
    <source>
        <dbReference type="ARBA" id="ARBA00022691"/>
    </source>
</evidence>
<reference evidence="7 8" key="1">
    <citation type="submission" date="2016-11" db="EMBL/GenBank/DDBJ databases">
        <authorList>
            <person name="Jaros S."/>
            <person name="Januszkiewicz K."/>
            <person name="Wedrychowicz H."/>
        </authorList>
    </citation>
    <scope>NUCLEOTIDE SEQUENCE [LARGE SCALE GENOMIC DNA]</scope>
    <source>
        <strain evidence="7 8">DSM 27063</strain>
    </source>
</reference>
<dbReference type="GO" id="GO:0003824">
    <property type="term" value="F:catalytic activity"/>
    <property type="evidence" value="ECO:0007669"/>
    <property type="project" value="InterPro"/>
</dbReference>
<dbReference type="Gene3D" id="3.20.20.70">
    <property type="entry name" value="Aldolase class I"/>
    <property type="match status" value="1"/>
</dbReference>
<dbReference type="Pfam" id="PF04055">
    <property type="entry name" value="Radical_SAM"/>
    <property type="match status" value="1"/>
</dbReference>
<dbReference type="EMBL" id="FQZE01000024">
    <property type="protein sequence ID" value="SHJ63024.1"/>
    <property type="molecule type" value="Genomic_DNA"/>
</dbReference>
<evidence type="ECO:0000256" key="1">
    <source>
        <dbReference type="ARBA" id="ARBA00001966"/>
    </source>
</evidence>
<dbReference type="InterPro" id="IPR010994">
    <property type="entry name" value="RuvA_2-like"/>
</dbReference>
<dbReference type="PANTHER" id="PTHR21180:SF9">
    <property type="entry name" value="TYPE II SECRETION SYSTEM PROTEIN K"/>
    <property type="match status" value="1"/>
</dbReference>
<dbReference type="RefSeq" id="WP_073171146.1">
    <property type="nucleotide sequence ID" value="NZ_FQZE01000024.1"/>
</dbReference>
<organism evidence="7 8">
    <name type="scientific">Tangfeifania diversioriginum</name>
    <dbReference type="NCBI Taxonomy" id="1168035"/>
    <lineage>
        <taxon>Bacteria</taxon>
        <taxon>Pseudomonadati</taxon>
        <taxon>Bacteroidota</taxon>
        <taxon>Bacteroidia</taxon>
        <taxon>Marinilabiliales</taxon>
        <taxon>Prolixibacteraceae</taxon>
        <taxon>Tangfeifania</taxon>
    </lineage>
</organism>
<evidence type="ECO:0000259" key="6">
    <source>
        <dbReference type="Pfam" id="PF04055"/>
    </source>
</evidence>
<name>A0A1M6KW01_9BACT</name>
<gene>
    <name evidence="7" type="ORF">SAMN05444280_12472</name>
</gene>
<keyword evidence="2" id="KW-0949">S-adenosyl-L-methionine</keyword>
<dbReference type="CDD" id="cd01335">
    <property type="entry name" value="Radical_SAM"/>
    <property type="match status" value="1"/>
</dbReference>
<protein>
    <submittedName>
        <fullName evidence="7">Putative DNA modification/repair radical SAM protein</fullName>
    </submittedName>
</protein>
<dbReference type="SFLD" id="SFLDS00029">
    <property type="entry name" value="Radical_SAM"/>
    <property type="match status" value="1"/>
</dbReference>
<evidence type="ECO:0000256" key="4">
    <source>
        <dbReference type="ARBA" id="ARBA00023004"/>
    </source>
</evidence>
<dbReference type="PANTHER" id="PTHR21180">
    <property type="entry name" value="ENDONUCLEASE/EXONUCLEASE/PHOSPHATASE FAMILY DOMAIN-CONTAINING PROTEIN 1"/>
    <property type="match status" value="1"/>
</dbReference>
<evidence type="ECO:0000256" key="3">
    <source>
        <dbReference type="ARBA" id="ARBA00022723"/>
    </source>
</evidence>